<feature type="domain" description="C2H2-type" evidence="9">
    <location>
        <begin position="70"/>
        <end position="97"/>
    </location>
</feature>
<feature type="domain" description="C2H2-type" evidence="9">
    <location>
        <begin position="219"/>
        <end position="248"/>
    </location>
</feature>
<reference evidence="10" key="1">
    <citation type="submission" date="2020-11" db="EMBL/GenBank/DDBJ databases">
        <authorList>
            <person name="Tran Van P."/>
        </authorList>
    </citation>
    <scope>NUCLEOTIDE SEQUENCE</scope>
</reference>
<keyword evidence="2" id="KW-0677">Repeat</keyword>
<feature type="domain" description="C2H2-type" evidence="9">
    <location>
        <begin position="191"/>
        <end position="218"/>
    </location>
</feature>
<dbReference type="PROSITE" id="PS00028">
    <property type="entry name" value="ZINC_FINGER_C2H2_1"/>
    <property type="match status" value="4"/>
</dbReference>
<feature type="compositionally biased region" description="Basic residues" evidence="8">
    <location>
        <begin position="394"/>
        <end position="408"/>
    </location>
</feature>
<dbReference type="PANTHER" id="PTHR24388:SF104">
    <property type="entry name" value="AT-RICH BINDING PROTEIN-RELATED"/>
    <property type="match status" value="1"/>
</dbReference>
<accession>A0A7R9K758</accession>
<evidence type="ECO:0000256" key="8">
    <source>
        <dbReference type="SAM" id="MobiDB-lite"/>
    </source>
</evidence>
<feature type="region of interest" description="Disordered" evidence="8">
    <location>
        <begin position="376"/>
        <end position="408"/>
    </location>
</feature>
<protein>
    <recommendedName>
        <fullName evidence="9">C2H2-type domain-containing protein</fullName>
    </recommendedName>
</protein>
<keyword evidence="5" id="KW-0539">Nucleus</keyword>
<dbReference type="AlphaFoldDB" id="A0A7R9K758"/>
<dbReference type="GO" id="GO:0000978">
    <property type="term" value="F:RNA polymerase II cis-regulatory region sequence-specific DNA binding"/>
    <property type="evidence" value="ECO:0007669"/>
    <property type="project" value="TreeGrafter"/>
</dbReference>
<dbReference type="GO" id="GO:0000981">
    <property type="term" value="F:DNA-binding transcription factor activity, RNA polymerase II-specific"/>
    <property type="evidence" value="ECO:0007669"/>
    <property type="project" value="TreeGrafter"/>
</dbReference>
<dbReference type="Pfam" id="PF00096">
    <property type="entry name" value="zf-C2H2"/>
    <property type="match status" value="3"/>
</dbReference>
<proteinExistence type="inferred from homology"/>
<dbReference type="SUPFAM" id="SSF57667">
    <property type="entry name" value="beta-beta-alpha zinc fingers"/>
    <property type="match status" value="2"/>
</dbReference>
<evidence type="ECO:0000256" key="5">
    <source>
        <dbReference type="ARBA" id="ARBA00023242"/>
    </source>
</evidence>
<feature type="compositionally biased region" description="Polar residues" evidence="8">
    <location>
        <begin position="376"/>
        <end position="385"/>
    </location>
</feature>
<sequence length="408" mass="46769">MPILEDQKGNKKFLKRRKKCKDVRKGKDGMIYKCVDVQHCFMDVKHVFVGETQEQEYQLMKHKYNHQKRYECKICLKSYVTKYNLAKHKIHQPGGLPKEHLCEICGYQSDNLGHLKYHISSVHLHKKLYICDICGGGYRNSHKFTSHMATHSEDKRFICGVCDRYFKRRVDVKHHITRVHPKTMGLQKAKLHCSFCENVYTTKEGLTKHMVRHSGERNFVCDLCGKGFMHRFDLSKHKKSSIHNGKGSEPTFVWRKSGKPFRKKKVHPTEIQTSISPSSAVELNTSSALANYATEAGIIPLDQQAVLSKIPIMPEPTSAGTNDNTNSLVTQTRWAYALLEYIQENRTPNRGGVTCHGRGRMNVVLVRTVTFQSIQLSESSTHKPVTTTSSGPRSARRSSKKKNRTPKW</sequence>
<dbReference type="Gene3D" id="3.30.160.60">
    <property type="entry name" value="Classic Zinc Finger"/>
    <property type="match status" value="3"/>
</dbReference>
<dbReference type="InterPro" id="IPR013087">
    <property type="entry name" value="Znf_C2H2_type"/>
</dbReference>
<dbReference type="SMART" id="SM00355">
    <property type="entry name" value="ZnF_C2H2"/>
    <property type="match status" value="6"/>
</dbReference>
<gene>
    <name evidence="10" type="ORF">TGEB3V08_LOCUS9883</name>
</gene>
<feature type="domain" description="C2H2-type" evidence="9">
    <location>
        <begin position="157"/>
        <end position="180"/>
    </location>
</feature>
<organism evidence="10">
    <name type="scientific">Timema genevievae</name>
    <name type="common">Walking stick</name>
    <dbReference type="NCBI Taxonomy" id="629358"/>
    <lineage>
        <taxon>Eukaryota</taxon>
        <taxon>Metazoa</taxon>
        <taxon>Ecdysozoa</taxon>
        <taxon>Arthropoda</taxon>
        <taxon>Hexapoda</taxon>
        <taxon>Insecta</taxon>
        <taxon>Pterygota</taxon>
        <taxon>Neoptera</taxon>
        <taxon>Polyneoptera</taxon>
        <taxon>Phasmatodea</taxon>
        <taxon>Timematodea</taxon>
        <taxon>Timematoidea</taxon>
        <taxon>Timematidae</taxon>
        <taxon>Timema</taxon>
    </lineage>
</organism>
<dbReference type="PROSITE" id="PS50157">
    <property type="entry name" value="ZINC_FINGER_C2H2_2"/>
    <property type="match status" value="5"/>
</dbReference>
<keyword evidence="4" id="KW-0862">Zinc</keyword>
<evidence type="ECO:0000256" key="6">
    <source>
        <dbReference type="ARBA" id="ARBA00037948"/>
    </source>
</evidence>
<evidence type="ECO:0000256" key="3">
    <source>
        <dbReference type="ARBA" id="ARBA00022771"/>
    </source>
</evidence>
<keyword evidence="3 7" id="KW-0863">Zinc-finger</keyword>
<evidence type="ECO:0000256" key="4">
    <source>
        <dbReference type="ARBA" id="ARBA00022833"/>
    </source>
</evidence>
<evidence type="ECO:0000313" key="10">
    <source>
        <dbReference type="EMBL" id="CAD7606517.1"/>
    </source>
</evidence>
<feature type="domain" description="C2H2-type" evidence="9">
    <location>
        <begin position="129"/>
        <end position="156"/>
    </location>
</feature>
<dbReference type="EMBL" id="OE844973">
    <property type="protein sequence ID" value="CAD7606517.1"/>
    <property type="molecule type" value="Genomic_DNA"/>
</dbReference>
<dbReference type="GO" id="GO:0008270">
    <property type="term" value="F:zinc ion binding"/>
    <property type="evidence" value="ECO:0007669"/>
    <property type="project" value="UniProtKB-KW"/>
</dbReference>
<dbReference type="GO" id="GO:0005634">
    <property type="term" value="C:nucleus"/>
    <property type="evidence" value="ECO:0007669"/>
    <property type="project" value="UniProtKB-SubCell"/>
</dbReference>
<evidence type="ECO:0000256" key="7">
    <source>
        <dbReference type="PROSITE-ProRule" id="PRU00042"/>
    </source>
</evidence>
<evidence type="ECO:0000256" key="2">
    <source>
        <dbReference type="ARBA" id="ARBA00022737"/>
    </source>
</evidence>
<comment type="similarity">
    <text evidence="6">Belongs to the snail C2H2-type zinc-finger protein family.</text>
</comment>
<evidence type="ECO:0000259" key="9">
    <source>
        <dbReference type="PROSITE" id="PS50157"/>
    </source>
</evidence>
<name>A0A7R9K758_TIMGE</name>
<evidence type="ECO:0000256" key="1">
    <source>
        <dbReference type="ARBA" id="ARBA00022723"/>
    </source>
</evidence>
<keyword evidence="1" id="KW-0479">Metal-binding</keyword>
<dbReference type="InterPro" id="IPR050527">
    <property type="entry name" value="Snail/Krueppel_Znf"/>
</dbReference>
<dbReference type="InterPro" id="IPR036236">
    <property type="entry name" value="Znf_C2H2_sf"/>
</dbReference>
<dbReference type="PANTHER" id="PTHR24388">
    <property type="entry name" value="ZINC FINGER PROTEIN"/>
    <property type="match status" value="1"/>
</dbReference>